<organism evidence="15 16">
    <name type="scientific">Salix brachista</name>
    <dbReference type="NCBI Taxonomy" id="2182728"/>
    <lineage>
        <taxon>Eukaryota</taxon>
        <taxon>Viridiplantae</taxon>
        <taxon>Streptophyta</taxon>
        <taxon>Embryophyta</taxon>
        <taxon>Tracheophyta</taxon>
        <taxon>Spermatophyta</taxon>
        <taxon>Magnoliopsida</taxon>
        <taxon>eudicotyledons</taxon>
        <taxon>Gunneridae</taxon>
        <taxon>Pentapetalae</taxon>
        <taxon>rosids</taxon>
        <taxon>fabids</taxon>
        <taxon>Malpighiales</taxon>
        <taxon>Salicaceae</taxon>
        <taxon>Saliceae</taxon>
        <taxon>Salix</taxon>
    </lineage>
</organism>
<dbReference type="GO" id="GO:0005524">
    <property type="term" value="F:ATP binding"/>
    <property type="evidence" value="ECO:0007669"/>
    <property type="project" value="UniProtKB-KW"/>
</dbReference>
<evidence type="ECO:0000256" key="10">
    <source>
        <dbReference type="ARBA" id="ARBA00022989"/>
    </source>
</evidence>
<keyword evidence="4" id="KW-0597">Phosphoprotein</keyword>
<name>A0A5N5N043_9ROSI</name>
<keyword evidence="3" id="KW-0723">Serine/threonine-protein kinase</keyword>
<reference evidence="16" key="1">
    <citation type="journal article" date="2019" name="Gigascience">
        <title>De novo genome assembly of the endangered Acer yangbiense, a plant species with extremely small populations endemic to Yunnan Province, China.</title>
        <authorList>
            <person name="Yang J."/>
            <person name="Wariss H.M."/>
            <person name="Tao L."/>
            <person name="Zhang R."/>
            <person name="Yun Q."/>
            <person name="Hollingsworth P."/>
            <person name="Dao Z."/>
            <person name="Luo G."/>
            <person name="Guo H."/>
            <person name="Ma Y."/>
            <person name="Sun W."/>
        </authorList>
    </citation>
    <scope>NUCLEOTIDE SEQUENCE [LARGE SCALE GENOMIC DNA]</scope>
    <source>
        <strain evidence="16">cv. br00</strain>
    </source>
</reference>
<evidence type="ECO:0000256" key="1">
    <source>
        <dbReference type="ARBA" id="ARBA00004167"/>
    </source>
</evidence>
<evidence type="ECO:0000256" key="4">
    <source>
        <dbReference type="ARBA" id="ARBA00022553"/>
    </source>
</evidence>
<feature type="domain" description="Protein kinase" evidence="14">
    <location>
        <begin position="1"/>
        <end position="282"/>
    </location>
</feature>
<keyword evidence="5" id="KW-0808">Transferase</keyword>
<dbReference type="PROSITE" id="PS50011">
    <property type="entry name" value="PROTEIN_KINASE_DOM"/>
    <property type="match status" value="1"/>
</dbReference>
<dbReference type="GO" id="GO:0016020">
    <property type="term" value="C:membrane"/>
    <property type="evidence" value="ECO:0007669"/>
    <property type="project" value="UniProtKB-SubCell"/>
</dbReference>
<evidence type="ECO:0000256" key="9">
    <source>
        <dbReference type="ARBA" id="ARBA00022840"/>
    </source>
</evidence>
<evidence type="ECO:0000256" key="3">
    <source>
        <dbReference type="ARBA" id="ARBA00022527"/>
    </source>
</evidence>
<keyword evidence="16" id="KW-1185">Reference proteome</keyword>
<accession>A0A5N5N043</accession>
<keyword evidence="10" id="KW-1133">Transmembrane helix</keyword>
<dbReference type="InterPro" id="IPR000719">
    <property type="entry name" value="Prot_kinase_dom"/>
</dbReference>
<dbReference type="AlphaFoldDB" id="A0A5N5N043"/>
<dbReference type="Gene3D" id="1.10.510.10">
    <property type="entry name" value="Transferase(Phosphotransferase) domain 1"/>
    <property type="match status" value="1"/>
</dbReference>
<comment type="catalytic activity">
    <reaction evidence="12">
        <text>L-threonyl-[protein] + ATP = O-phospho-L-threonyl-[protein] + ADP + H(+)</text>
        <dbReference type="Rhea" id="RHEA:46608"/>
        <dbReference type="Rhea" id="RHEA-COMP:11060"/>
        <dbReference type="Rhea" id="RHEA-COMP:11605"/>
        <dbReference type="ChEBI" id="CHEBI:15378"/>
        <dbReference type="ChEBI" id="CHEBI:30013"/>
        <dbReference type="ChEBI" id="CHEBI:30616"/>
        <dbReference type="ChEBI" id="CHEBI:61977"/>
        <dbReference type="ChEBI" id="CHEBI:456216"/>
        <dbReference type="EC" id="2.7.11.1"/>
    </reaction>
</comment>
<evidence type="ECO:0000313" key="16">
    <source>
        <dbReference type="Proteomes" id="UP000326939"/>
    </source>
</evidence>
<dbReference type="SUPFAM" id="SSF56112">
    <property type="entry name" value="Protein kinase-like (PK-like)"/>
    <property type="match status" value="1"/>
</dbReference>
<keyword evidence="9" id="KW-0067">ATP-binding</keyword>
<comment type="catalytic activity">
    <reaction evidence="13">
        <text>L-seryl-[protein] + ATP = O-phospho-L-seryl-[protein] + ADP + H(+)</text>
        <dbReference type="Rhea" id="RHEA:17989"/>
        <dbReference type="Rhea" id="RHEA-COMP:9863"/>
        <dbReference type="Rhea" id="RHEA-COMP:11604"/>
        <dbReference type="ChEBI" id="CHEBI:15378"/>
        <dbReference type="ChEBI" id="CHEBI:29999"/>
        <dbReference type="ChEBI" id="CHEBI:30616"/>
        <dbReference type="ChEBI" id="CHEBI:83421"/>
        <dbReference type="ChEBI" id="CHEBI:456216"/>
        <dbReference type="EC" id="2.7.11.1"/>
    </reaction>
</comment>
<dbReference type="PANTHER" id="PTHR47984:SF15">
    <property type="entry name" value="PROTEIN KINASE DOMAIN-CONTAINING PROTEIN"/>
    <property type="match status" value="1"/>
</dbReference>
<evidence type="ECO:0000256" key="6">
    <source>
        <dbReference type="ARBA" id="ARBA00022692"/>
    </source>
</evidence>
<dbReference type="EMBL" id="VDCV01000004">
    <property type="protein sequence ID" value="KAB5560800.1"/>
    <property type="molecule type" value="Genomic_DNA"/>
</dbReference>
<evidence type="ECO:0000256" key="13">
    <source>
        <dbReference type="ARBA" id="ARBA00048679"/>
    </source>
</evidence>
<sequence>MEGSKNSCTSPSMDKRFLSHRTSEVEMKNAKLDRQLVMSSEQWSNMRCGITAQWSGNVAYLESVSTNSSVVPDTWTRDQIAFKGGNDRARQAQEFGQIAWILILVSECADNGNLHQWLYGFSEQVSPLTWAIRMNIIRGRGKGLAYLHEDIEPKIIHQNLKSSHILLDHQWNPKINDFGITKLFNLPPSKELKRMLLLDRDIKHRPTMGDVIHMLEPRDLLLEDDRQNRIDGSSCRKTQRESRTVAKFGEGDFNTHEKERKITLHRKIMPAWKILLYLKDHG</sequence>
<dbReference type="InterPro" id="IPR011009">
    <property type="entry name" value="Kinase-like_dom_sf"/>
</dbReference>
<gene>
    <name evidence="15" type="ORF">DKX38_005757</name>
</gene>
<evidence type="ECO:0000256" key="12">
    <source>
        <dbReference type="ARBA" id="ARBA00047899"/>
    </source>
</evidence>
<keyword evidence="6" id="KW-0812">Transmembrane</keyword>
<evidence type="ECO:0000256" key="11">
    <source>
        <dbReference type="ARBA" id="ARBA00023136"/>
    </source>
</evidence>
<evidence type="ECO:0000259" key="14">
    <source>
        <dbReference type="PROSITE" id="PS50011"/>
    </source>
</evidence>
<evidence type="ECO:0000256" key="7">
    <source>
        <dbReference type="ARBA" id="ARBA00022741"/>
    </source>
</evidence>
<dbReference type="PANTHER" id="PTHR47984">
    <property type="entry name" value="OS01G0323000 PROTEIN"/>
    <property type="match status" value="1"/>
</dbReference>
<dbReference type="Pfam" id="PF00069">
    <property type="entry name" value="Pkinase"/>
    <property type="match status" value="1"/>
</dbReference>
<evidence type="ECO:0000256" key="8">
    <source>
        <dbReference type="ARBA" id="ARBA00022777"/>
    </source>
</evidence>
<protein>
    <recommendedName>
        <fullName evidence="2">non-specific serine/threonine protein kinase</fullName>
        <ecNumber evidence="2">2.7.11.1</ecNumber>
    </recommendedName>
</protein>
<keyword evidence="8" id="KW-0418">Kinase</keyword>
<evidence type="ECO:0000256" key="5">
    <source>
        <dbReference type="ARBA" id="ARBA00022679"/>
    </source>
</evidence>
<evidence type="ECO:0000256" key="2">
    <source>
        <dbReference type="ARBA" id="ARBA00012513"/>
    </source>
</evidence>
<dbReference type="EC" id="2.7.11.1" evidence="2"/>
<keyword evidence="7" id="KW-0547">Nucleotide-binding</keyword>
<evidence type="ECO:0000313" key="15">
    <source>
        <dbReference type="EMBL" id="KAB5560800.1"/>
    </source>
</evidence>
<dbReference type="GO" id="GO:0004674">
    <property type="term" value="F:protein serine/threonine kinase activity"/>
    <property type="evidence" value="ECO:0007669"/>
    <property type="project" value="UniProtKB-KW"/>
</dbReference>
<dbReference type="Proteomes" id="UP000326939">
    <property type="component" value="Chromosome 4"/>
</dbReference>
<proteinExistence type="predicted"/>
<dbReference type="InterPro" id="IPR052232">
    <property type="entry name" value="RLK_Ser/Thr-Kinase"/>
</dbReference>
<keyword evidence="11" id="KW-0472">Membrane</keyword>
<dbReference type="FunFam" id="1.10.510.10:FF:001023">
    <property type="entry name" value="Os07g0541700 protein"/>
    <property type="match status" value="1"/>
</dbReference>
<comment type="caution">
    <text evidence="15">The sequence shown here is derived from an EMBL/GenBank/DDBJ whole genome shotgun (WGS) entry which is preliminary data.</text>
</comment>
<comment type="subcellular location">
    <subcellularLocation>
        <location evidence="1">Membrane</location>
        <topology evidence="1">Single-pass membrane protein</topology>
    </subcellularLocation>
</comment>